<dbReference type="PANTHER" id="PTHR23117:SF13">
    <property type="entry name" value="GUANYLATE KINASE"/>
    <property type="match status" value="1"/>
</dbReference>
<organism evidence="10 11">
    <name type="scientific">Candidatus Similichlamydia laticola</name>
    <dbReference type="NCBI Taxonomy" id="2170265"/>
    <lineage>
        <taxon>Bacteria</taxon>
        <taxon>Pseudomonadati</taxon>
        <taxon>Chlamydiota</taxon>
        <taxon>Chlamydiia</taxon>
        <taxon>Parachlamydiales</taxon>
        <taxon>Candidatus Parilichlamydiaceae</taxon>
        <taxon>Candidatus Similichlamydia</taxon>
    </lineage>
</organism>
<gene>
    <name evidence="10" type="ORF">HAT2_00482</name>
</gene>
<dbReference type="EMBL" id="QQBG01000017">
    <property type="protein sequence ID" value="RDB31413.1"/>
    <property type="molecule type" value="Genomic_DNA"/>
</dbReference>
<dbReference type="InterPro" id="IPR017665">
    <property type="entry name" value="Guanylate_kinase"/>
</dbReference>
<dbReference type="AlphaFoldDB" id="A0A369KHZ5"/>
<dbReference type="PANTHER" id="PTHR23117">
    <property type="entry name" value="GUANYLATE KINASE-RELATED"/>
    <property type="match status" value="1"/>
</dbReference>
<evidence type="ECO:0000256" key="4">
    <source>
        <dbReference type="ARBA" id="ARBA00022679"/>
    </source>
</evidence>
<dbReference type="EC" id="2.7.4.8" evidence="2"/>
<dbReference type="InterPro" id="IPR020590">
    <property type="entry name" value="Guanylate_kinase_CS"/>
</dbReference>
<dbReference type="PROSITE" id="PS00856">
    <property type="entry name" value="GUANYLATE_KINASE_1"/>
    <property type="match status" value="1"/>
</dbReference>
<evidence type="ECO:0000313" key="10">
    <source>
        <dbReference type="EMBL" id="RDB31413.1"/>
    </source>
</evidence>
<evidence type="ECO:0000313" key="11">
    <source>
        <dbReference type="Proteomes" id="UP000253816"/>
    </source>
</evidence>
<dbReference type="InterPro" id="IPR008145">
    <property type="entry name" value="GK/Ca_channel_bsu"/>
</dbReference>
<evidence type="ECO:0000259" key="9">
    <source>
        <dbReference type="PROSITE" id="PS50052"/>
    </source>
</evidence>
<reference evidence="10 11" key="1">
    <citation type="submission" date="2018-07" db="EMBL/GenBank/DDBJ databases">
        <title>Comparative genomics of the Candidatus Parilichlamydiaceae reveals evidence of convergent evolution and genome reduction in the phylum Chlamydiae.</title>
        <authorList>
            <person name="Taylor-Brown A."/>
            <person name="Polkinghorne A."/>
        </authorList>
    </citation>
    <scope>NUCLEOTIDE SEQUENCE [LARGE SCALE GENOMIC DNA]</scope>
    <source>
        <strain evidence="10 11">Hat2</strain>
    </source>
</reference>
<sequence length="185" mass="20909">MKRQKLFVLSGPSGVGKTTLVQNLLVADTSVKRLVTCTTRAPRSNEQEGIDYFFMSRGKFQGLIDQGLLAEWEEIHGNYYGVLKSQIDSLFAEGLAPIANVGVQGAFSLSALYPCVLIFLEPPSPEALETRLLKRGEEDRKIIELRLEKGKEVMTFRDRYDYTIVCDDLTSAFDLLQQIVRKERE</sequence>
<dbReference type="GO" id="GO:0005829">
    <property type="term" value="C:cytosol"/>
    <property type="evidence" value="ECO:0007669"/>
    <property type="project" value="TreeGrafter"/>
</dbReference>
<keyword evidence="4" id="KW-0808">Transferase</keyword>
<dbReference type="RefSeq" id="WP_181860322.1">
    <property type="nucleotide sequence ID" value="NZ_QQBG01000017.1"/>
</dbReference>
<evidence type="ECO:0000256" key="1">
    <source>
        <dbReference type="ARBA" id="ARBA00005790"/>
    </source>
</evidence>
<keyword evidence="5" id="KW-0547">Nucleotide-binding</keyword>
<name>A0A369KHZ5_9BACT</name>
<dbReference type="Pfam" id="PF00625">
    <property type="entry name" value="Guanylate_kin"/>
    <property type="match status" value="1"/>
</dbReference>
<feature type="domain" description="Guanylate kinase-like" evidence="9">
    <location>
        <begin position="4"/>
        <end position="181"/>
    </location>
</feature>
<accession>A0A369KHZ5</accession>
<dbReference type="PROSITE" id="PS50052">
    <property type="entry name" value="GUANYLATE_KINASE_2"/>
    <property type="match status" value="1"/>
</dbReference>
<evidence type="ECO:0000256" key="6">
    <source>
        <dbReference type="ARBA" id="ARBA00022777"/>
    </source>
</evidence>
<comment type="similarity">
    <text evidence="1">Belongs to the guanylate kinase family.</text>
</comment>
<dbReference type="GO" id="GO:0004385">
    <property type="term" value="F:GMP kinase activity"/>
    <property type="evidence" value="ECO:0007669"/>
    <property type="project" value="UniProtKB-EC"/>
</dbReference>
<dbReference type="Gene3D" id="3.40.50.300">
    <property type="entry name" value="P-loop containing nucleotide triphosphate hydrolases"/>
    <property type="match status" value="1"/>
</dbReference>
<evidence type="ECO:0000256" key="5">
    <source>
        <dbReference type="ARBA" id="ARBA00022741"/>
    </source>
</evidence>
<dbReference type="InterPro" id="IPR008144">
    <property type="entry name" value="Guanylate_kin-like_dom"/>
</dbReference>
<keyword evidence="6 10" id="KW-0418">Kinase</keyword>
<dbReference type="NCBIfam" id="TIGR03263">
    <property type="entry name" value="guanyl_kin"/>
    <property type="match status" value="1"/>
</dbReference>
<proteinExistence type="inferred from homology"/>
<dbReference type="SUPFAM" id="SSF52540">
    <property type="entry name" value="P-loop containing nucleoside triphosphate hydrolases"/>
    <property type="match status" value="1"/>
</dbReference>
<evidence type="ECO:0000256" key="3">
    <source>
        <dbReference type="ARBA" id="ARBA00016296"/>
    </source>
</evidence>
<comment type="caution">
    <text evidence="10">The sequence shown here is derived from an EMBL/GenBank/DDBJ whole genome shotgun (WGS) entry which is preliminary data.</text>
</comment>
<dbReference type="Proteomes" id="UP000253816">
    <property type="component" value="Unassembled WGS sequence"/>
</dbReference>
<protein>
    <recommendedName>
        <fullName evidence="3">Guanylate kinase</fullName>
        <ecNumber evidence="2">2.7.4.8</ecNumber>
    </recommendedName>
    <alternativeName>
        <fullName evidence="8">GMP kinase</fullName>
    </alternativeName>
</protein>
<keyword evidence="11" id="KW-1185">Reference proteome</keyword>
<dbReference type="SMART" id="SM00072">
    <property type="entry name" value="GuKc"/>
    <property type="match status" value="1"/>
</dbReference>
<dbReference type="GO" id="GO:0005524">
    <property type="term" value="F:ATP binding"/>
    <property type="evidence" value="ECO:0007669"/>
    <property type="project" value="UniProtKB-KW"/>
</dbReference>
<evidence type="ECO:0000256" key="7">
    <source>
        <dbReference type="ARBA" id="ARBA00022840"/>
    </source>
</evidence>
<dbReference type="CDD" id="cd00071">
    <property type="entry name" value="GMPK"/>
    <property type="match status" value="1"/>
</dbReference>
<keyword evidence="7" id="KW-0067">ATP-binding</keyword>
<evidence type="ECO:0000256" key="2">
    <source>
        <dbReference type="ARBA" id="ARBA00012961"/>
    </source>
</evidence>
<evidence type="ECO:0000256" key="8">
    <source>
        <dbReference type="ARBA" id="ARBA00030128"/>
    </source>
</evidence>
<dbReference type="FunFam" id="3.30.63.10:FF:000002">
    <property type="entry name" value="Guanylate kinase 1"/>
    <property type="match status" value="1"/>
</dbReference>
<dbReference type="InterPro" id="IPR027417">
    <property type="entry name" value="P-loop_NTPase"/>
</dbReference>
<dbReference type="Gene3D" id="3.30.63.10">
    <property type="entry name" value="Guanylate Kinase phosphate binding domain"/>
    <property type="match status" value="1"/>
</dbReference>